<protein>
    <submittedName>
        <fullName evidence="2">Terminase small subunit</fullName>
    </submittedName>
</protein>
<dbReference type="RefSeq" id="WP_004244735.1">
    <property type="nucleotide sequence ID" value="NZ_BRSY01000008.1"/>
</dbReference>
<organism evidence="2 3">
    <name type="scientific">Proteus mirabilis</name>
    <dbReference type="NCBI Taxonomy" id="584"/>
    <lineage>
        <taxon>Bacteria</taxon>
        <taxon>Pseudomonadati</taxon>
        <taxon>Pseudomonadota</taxon>
        <taxon>Gammaproteobacteria</taxon>
        <taxon>Enterobacterales</taxon>
        <taxon>Morganellaceae</taxon>
        <taxon>Proteus</taxon>
    </lineage>
</organism>
<dbReference type="AlphaFoldDB" id="A0A379FG70"/>
<feature type="compositionally biased region" description="Basic and acidic residues" evidence="1">
    <location>
        <begin position="165"/>
        <end position="175"/>
    </location>
</feature>
<gene>
    <name evidence="2" type="ORF">NCTC11938_00957</name>
</gene>
<evidence type="ECO:0000313" key="3">
    <source>
        <dbReference type="Proteomes" id="UP000254191"/>
    </source>
</evidence>
<evidence type="ECO:0000256" key="1">
    <source>
        <dbReference type="SAM" id="MobiDB-lite"/>
    </source>
</evidence>
<dbReference type="Gene3D" id="1.10.10.1400">
    <property type="entry name" value="Terminase, small subunit, N-terminal DNA-binding domain, HTH motif"/>
    <property type="match status" value="1"/>
</dbReference>
<accession>A0A379FG70</accession>
<dbReference type="Proteomes" id="UP000254191">
    <property type="component" value="Unassembled WGS sequence"/>
</dbReference>
<dbReference type="GO" id="GO:0051276">
    <property type="term" value="P:chromosome organization"/>
    <property type="evidence" value="ECO:0007669"/>
    <property type="project" value="InterPro"/>
</dbReference>
<dbReference type="EMBL" id="UGTS01000004">
    <property type="protein sequence ID" value="SUC18907.1"/>
    <property type="molecule type" value="Genomic_DNA"/>
</dbReference>
<dbReference type="Pfam" id="PF03592">
    <property type="entry name" value="Terminase_2"/>
    <property type="match status" value="1"/>
</dbReference>
<reference evidence="2 3" key="1">
    <citation type="submission" date="2018-06" db="EMBL/GenBank/DDBJ databases">
        <authorList>
            <consortium name="Pathogen Informatics"/>
            <person name="Doyle S."/>
        </authorList>
    </citation>
    <scope>NUCLEOTIDE SEQUENCE [LARGE SCALE GENOMIC DNA]</scope>
    <source>
        <strain evidence="2 3">NCTC11938</strain>
    </source>
</reference>
<sequence length="199" mass="22028">MLTGRKKKFAQALKKGMTQREAAIEAGYSEKTAQVKGSQLAKDPDVTAYLRRSINGNTKVNTHLNQKVNSKVNFDVNTEVNYHLNHEVSNKVNPTINRKINSRVNSNVNSDINAVITDKERSSQVHDYPDPLAVIAEIMMKNKDIDPKLSLDAAAKLAPYLCSKKGDCGKKDEKKKAAKKAGNRFSPMPPPKLIINNKG</sequence>
<name>A0A379FG70_PROMI</name>
<dbReference type="InterPro" id="IPR005335">
    <property type="entry name" value="Terminase_ssu"/>
</dbReference>
<proteinExistence type="predicted"/>
<evidence type="ECO:0000313" key="2">
    <source>
        <dbReference type="EMBL" id="SUC18907.1"/>
    </source>
</evidence>
<dbReference type="InterPro" id="IPR038713">
    <property type="entry name" value="Terminase_Gp1_N_sf"/>
</dbReference>
<feature type="region of interest" description="Disordered" evidence="1">
    <location>
        <begin position="165"/>
        <end position="199"/>
    </location>
</feature>